<feature type="non-terminal residue" evidence="2">
    <location>
        <position position="216"/>
    </location>
</feature>
<feature type="region of interest" description="Disordered" evidence="1">
    <location>
        <begin position="82"/>
        <end position="107"/>
    </location>
</feature>
<protein>
    <submittedName>
        <fullName evidence="2">Uncharacterized protein</fullName>
    </submittedName>
</protein>
<dbReference type="EMBL" id="JACVVK020000374">
    <property type="protein sequence ID" value="KAK7476507.1"/>
    <property type="molecule type" value="Genomic_DNA"/>
</dbReference>
<feature type="region of interest" description="Disordered" evidence="1">
    <location>
        <begin position="1"/>
        <end position="41"/>
    </location>
</feature>
<name>A0ABD0JPV1_9CAEN</name>
<feature type="compositionally biased region" description="Basic residues" evidence="1">
    <location>
        <begin position="86"/>
        <end position="96"/>
    </location>
</feature>
<keyword evidence="3" id="KW-1185">Reference proteome</keyword>
<proteinExistence type="predicted"/>
<reference evidence="2 3" key="1">
    <citation type="journal article" date="2023" name="Sci. Data">
        <title>Genome assembly of the Korean intertidal mud-creeper Batillaria attramentaria.</title>
        <authorList>
            <person name="Patra A.K."/>
            <person name="Ho P.T."/>
            <person name="Jun S."/>
            <person name="Lee S.J."/>
            <person name="Kim Y."/>
            <person name="Won Y.J."/>
        </authorList>
    </citation>
    <scope>NUCLEOTIDE SEQUENCE [LARGE SCALE GENOMIC DNA]</scope>
    <source>
        <strain evidence="2">Wonlab-2016</strain>
    </source>
</reference>
<accession>A0ABD0JPV1</accession>
<sequence>MTSPGFQFGVASGHFRHGRKSLAPPSGRSSRLRAESETTGGTWGPICPALYRSGTVPCYGERRIRASELPGRIRSAVGPTLTRRVSSGKHRHRPARRVPSQTNQTSIVRQAPPHTNQTSIVRPAPSHTNQTNIVRQAPSHTNQTSIVRQAPSHTNQTSIVRQVLVTHQPDEYRQASTVTHQPDESRHTGCDLLYQFVISTQTDCKPLRHHSPTSVK</sequence>
<organism evidence="2 3">
    <name type="scientific">Batillaria attramentaria</name>
    <dbReference type="NCBI Taxonomy" id="370345"/>
    <lineage>
        <taxon>Eukaryota</taxon>
        <taxon>Metazoa</taxon>
        <taxon>Spiralia</taxon>
        <taxon>Lophotrochozoa</taxon>
        <taxon>Mollusca</taxon>
        <taxon>Gastropoda</taxon>
        <taxon>Caenogastropoda</taxon>
        <taxon>Sorbeoconcha</taxon>
        <taxon>Cerithioidea</taxon>
        <taxon>Batillariidae</taxon>
        <taxon>Batillaria</taxon>
    </lineage>
</organism>
<evidence type="ECO:0000256" key="1">
    <source>
        <dbReference type="SAM" id="MobiDB-lite"/>
    </source>
</evidence>
<dbReference type="Proteomes" id="UP001519460">
    <property type="component" value="Unassembled WGS sequence"/>
</dbReference>
<dbReference type="AlphaFoldDB" id="A0ABD0JPV1"/>
<evidence type="ECO:0000313" key="3">
    <source>
        <dbReference type="Proteomes" id="UP001519460"/>
    </source>
</evidence>
<gene>
    <name evidence="2" type="ORF">BaRGS_00032255</name>
</gene>
<evidence type="ECO:0000313" key="2">
    <source>
        <dbReference type="EMBL" id="KAK7476507.1"/>
    </source>
</evidence>
<comment type="caution">
    <text evidence="2">The sequence shown here is derived from an EMBL/GenBank/DDBJ whole genome shotgun (WGS) entry which is preliminary data.</text>
</comment>